<dbReference type="RefSeq" id="YP_009199644.1">
    <property type="nucleotide sequence ID" value="NC_028812.1"/>
</dbReference>
<reference evidence="1 2" key="1">
    <citation type="submission" date="2014-10" db="EMBL/GenBank/DDBJ databases">
        <title>Characterization of phage pPM_01 specific to Proteus mirabilis.</title>
        <authorList>
            <person name="Wirjon I.A."/>
            <person name="Mat Arip Y."/>
        </authorList>
    </citation>
    <scope>NUCLEOTIDE SEQUENCE [LARGE SCALE GENOMIC DNA]</scope>
</reference>
<accession>A0A0B4SK80</accession>
<dbReference type="Gene3D" id="3.40.50.10400">
    <property type="entry name" value="Hypothetical protein PA1492"/>
    <property type="match status" value="1"/>
</dbReference>
<sequence>MKLVYIAGPYRSDTKEGVAENIRKAQVIGLSLATNGHKLGVFPVIPHMNTAHFEAHTLTVSQKFSAFIEPVPDEYWLQGTMALMEKCDAVLLTHPQAGITSKGTRAEVMRAIELGIPVYDHINGLLSDLRDESTPLRSINVLNDKREFLGAVDE</sequence>
<dbReference type="KEGG" id="vg:26626755"/>
<organism evidence="1 2">
    <name type="scientific">Proteus phage pPM_01</name>
    <dbReference type="NCBI Taxonomy" id="1567485"/>
    <lineage>
        <taxon>Viruses</taxon>
        <taxon>Duplodnaviria</taxon>
        <taxon>Heunggongvirae</taxon>
        <taxon>Uroviricota</taxon>
        <taxon>Caudoviricetes</taxon>
        <taxon>Casjensviridae</taxon>
        <taxon>Lavrentievavirus</taxon>
        <taxon>Lavrentievavirus pPM01</taxon>
    </lineage>
</organism>
<name>A0A0B4SK80_9CAUD</name>
<evidence type="ECO:0000313" key="2">
    <source>
        <dbReference type="Proteomes" id="UP000031807"/>
    </source>
</evidence>
<evidence type="ECO:0000313" key="1">
    <source>
        <dbReference type="EMBL" id="AJA41280.1"/>
    </source>
</evidence>
<dbReference type="Proteomes" id="UP000031807">
    <property type="component" value="Segment"/>
</dbReference>
<dbReference type="GeneID" id="26626755"/>
<dbReference type="SUPFAM" id="SSF52309">
    <property type="entry name" value="N-(deoxy)ribosyltransferase-like"/>
    <property type="match status" value="1"/>
</dbReference>
<dbReference type="EMBL" id="KP063118">
    <property type="protein sequence ID" value="AJA41280.1"/>
    <property type="molecule type" value="Genomic_DNA"/>
</dbReference>
<protein>
    <recommendedName>
        <fullName evidence="3">DUF4406 domain-containing protein</fullName>
    </recommendedName>
</protein>
<proteinExistence type="predicted"/>
<keyword evidence="2" id="KW-1185">Reference proteome</keyword>
<gene>
    <name evidence="1" type="ORF">pPM01_0031</name>
</gene>
<evidence type="ECO:0008006" key="3">
    <source>
        <dbReference type="Google" id="ProtNLM"/>
    </source>
</evidence>
<dbReference type="OrthoDB" id="10843at10239"/>